<accession>A0ABP6Q892</accession>
<dbReference type="PANTHER" id="PTHR43130">
    <property type="entry name" value="ARAC-FAMILY TRANSCRIPTIONAL REGULATOR"/>
    <property type="match status" value="1"/>
</dbReference>
<keyword evidence="2" id="KW-0238">DNA-binding</keyword>
<keyword evidence="6" id="KW-1185">Reference proteome</keyword>
<dbReference type="PROSITE" id="PS01124">
    <property type="entry name" value="HTH_ARAC_FAMILY_2"/>
    <property type="match status" value="1"/>
</dbReference>
<dbReference type="InterPro" id="IPR018060">
    <property type="entry name" value="HTH_AraC"/>
</dbReference>
<evidence type="ECO:0000259" key="4">
    <source>
        <dbReference type="PROSITE" id="PS01124"/>
    </source>
</evidence>
<evidence type="ECO:0000256" key="2">
    <source>
        <dbReference type="ARBA" id="ARBA00023125"/>
    </source>
</evidence>
<gene>
    <name evidence="5" type="ORF">GCM10010468_27520</name>
</gene>
<dbReference type="InterPro" id="IPR002818">
    <property type="entry name" value="DJ-1/PfpI"/>
</dbReference>
<dbReference type="InterPro" id="IPR018062">
    <property type="entry name" value="HTH_AraC-typ_CS"/>
</dbReference>
<sequence length="312" mass="33536">MAVHRVAVLALEGVVPFDLGIPLLVFGRRESTPYRTTLCAEAPGEVRTAAGFTMRVDSGLHVARRADTIIVPGYALDARPSPAVADALARAHDRGRRIVSICTGAFALAAAGVLDGREATTHWRYADRLAGEFPRVRVSRDALYVDGGAVLTSAGFSAGIDLCLHIVRTDCGSRVANDIARDIVAAPHRGGGQSQYIERSVPPEHGSPLAATRAWALGRLQSPLTVADLARHAGLSDRTLARRFVAETGLPPLQWLLTARIDLARELLEHEELSVEQIASRCGLGTVANLRTHFRRLVGTSPSDYRRTFASS</sequence>
<dbReference type="PANTHER" id="PTHR43130:SF3">
    <property type="entry name" value="HTH-TYPE TRANSCRIPTIONAL REGULATOR RV1931C"/>
    <property type="match status" value="1"/>
</dbReference>
<organism evidence="5 6">
    <name type="scientific">Actinocorallia longicatena</name>
    <dbReference type="NCBI Taxonomy" id="111803"/>
    <lineage>
        <taxon>Bacteria</taxon>
        <taxon>Bacillati</taxon>
        <taxon>Actinomycetota</taxon>
        <taxon>Actinomycetes</taxon>
        <taxon>Streptosporangiales</taxon>
        <taxon>Thermomonosporaceae</taxon>
        <taxon>Actinocorallia</taxon>
    </lineage>
</organism>
<keyword evidence="1" id="KW-0805">Transcription regulation</keyword>
<evidence type="ECO:0000256" key="1">
    <source>
        <dbReference type="ARBA" id="ARBA00023015"/>
    </source>
</evidence>
<evidence type="ECO:0000313" key="5">
    <source>
        <dbReference type="EMBL" id="GAA3209880.1"/>
    </source>
</evidence>
<comment type="caution">
    <text evidence="5">The sequence shown here is derived from an EMBL/GenBank/DDBJ whole genome shotgun (WGS) entry which is preliminary data.</text>
</comment>
<reference evidence="6" key="1">
    <citation type="journal article" date="2019" name="Int. J. Syst. Evol. Microbiol.">
        <title>The Global Catalogue of Microorganisms (GCM) 10K type strain sequencing project: providing services to taxonomists for standard genome sequencing and annotation.</title>
        <authorList>
            <consortium name="The Broad Institute Genomics Platform"/>
            <consortium name="The Broad Institute Genome Sequencing Center for Infectious Disease"/>
            <person name="Wu L."/>
            <person name="Ma J."/>
        </authorList>
    </citation>
    <scope>NUCLEOTIDE SEQUENCE [LARGE SCALE GENOMIC DNA]</scope>
    <source>
        <strain evidence="6">JCM 9377</strain>
    </source>
</reference>
<dbReference type="InterPro" id="IPR052158">
    <property type="entry name" value="INH-QAR"/>
</dbReference>
<proteinExistence type="predicted"/>
<dbReference type="Pfam" id="PF01965">
    <property type="entry name" value="DJ-1_PfpI"/>
    <property type="match status" value="1"/>
</dbReference>
<dbReference type="PROSITE" id="PS00041">
    <property type="entry name" value="HTH_ARAC_FAMILY_1"/>
    <property type="match status" value="1"/>
</dbReference>
<dbReference type="RefSeq" id="WP_344827399.1">
    <property type="nucleotide sequence ID" value="NZ_BAAAUV010000006.1"/>
</dbReference>
<dbReference type="SMART" id="SM00342">
    <property type="entry name" value="HTH_ARAC"/>
    <property type="match status" value="1"/>
</dbReference>
<evidence type="ECO:0000313" key="6">
    <source>
        <dbReference type="Proteomes" id="UP001501237"/>
    </source>
</evidence>
<dbReference type="Pfam" id="PF12833">
    <property type="entry name" value="HTH_18"/>
    <property type="match status" value="1"/>
</dbReference>
<protein>
    <submittedName>
        <fullName evidence="5">Helix-turn-helix domain-containing protein</fullName>
    </submittedName>
</protein>
<dbReference type="CDD" id="cd03137">
    <property type="entry name" value="GATase1_AraC_1"/>
    <property type="match status" value="1"/>
</dbReference>
<dbReference type="EMBL" id="BAAAUV010000006">
    <property type="protein sequence ID" value="GAA3209880.1"/>
    <property type="molecule type" value="Genomic_DNA"/>
</dbReference>
<dbReference type="Gene3D" id="3.40.50.880">
    <property type="match status" value="1"/>
</dbReference>
<dbReference type="InterPro" id="IPR009057">
    <property type="entry name" value="Homeodomain-like_sf"/>
</dbReference>
<dbReference type="Gene3D" id="1.10.10.60">
    <property type="entry name" value="Homeodomain-like"/>
    <property type="match status" value="1"/>
</dbReference>
<name>A0ABP6Q892_9ACTN</name>
<dbReference type="SUPFAM" id="SSF46689">
    <property type="entry name" value="Homeodomain-like"/>
    <property type="match status" value="2"/>
</dbReference>
<dbReference type="Proteomes" id="UP001501237">
    <property type="component" value="Unassembled WGS sequence"/>
</dbReference>
<dbReference type="SUPFAM" id="SSF52317">
    <property type="entry name" value="Class I glutamine amidotransferase-like"/>
    <property type="match status" value="1"/>
</dbReference>
<evidence type="ECO:0000256" key="3">
    <source>
        <dbReference type="ARBA" id="ARBA00023163"/>
    </source>
</evidence>
<keyword evidence="3" id="KW-0804">Transcription</keyword>
<feature type="domain" description="HTH araC/xylS-type" evidence="4">
    <location>
        <begin position="210"/>
        <end position="308"/>
    </location>
</feature>
<dbReference type="InterPro" id="IPR029062">
    <property type="entry name" value="Class_I_gatase-like"/>
</dbReference>